<feature type="non-terminal residue" evidence="2">
    <location>
        <position position="1"/>
    </location>
</feature>
<sequence>LYDDMASQSSDESRTVDRQRVPRRSVSVTIPNPLHLHPPPPPHRLTPRRRRRRGLDGISPAPNLSLFSSSSSTSNYIKMEVANRRRTAAYDPRQELPFDVSSNTPEWRTLIRDLPGIHQLLTEPLEMLKDDESIQDLVKAIDDILHEPARVVVGVIGSVGSGSSTTINSPLQVARLPQLVVEAGAPQSFHRNSVAGSGTRSNRFSPMSSSILDMIG</sequence>
<gene>
    <name evidence="2" type="ORF">TI39_contig4419g00001</name>
</gene>
<name>A0A0F4G6Y6_9PEZI</name>
<comment type="caution">
    <text evidence="2">The sequence shown here is derived from an EMBL/GenBank/DDBJ whole genome shotgun (WGS) entry which is preliminary data.</text>
</comment>
<protein>
    <submittedName>
        <fullName evidence="2">Uncharacterized protein</fullName>
    </submittedName>
</protein>
<dbReference type="EMBL" id="LAFY01004378">
    <property type="protein sequence ID" value="KJX93079.1"/>
    <property type="molecule type" value="Genomic_DNA"/>
</dbReference>
<reference evidence="2 3" key="1">
    <citation type="submission" date="2015-03" db="EMBL/GenBank/DDBJ databases">
        <title>RNA-seq based gene annotation and comparative genomics of four Zymoseptoria species reveal species-specific pathogenicity related genes and transposable element activity.</title>
        <authorList>
            <person name="Grandaubert J."/>
            <person name="Bhattacharyya A."/>
            <person name="Stukenbrock E.H."/>
        </authorList>
    </citation>
    <scope>NUCLEOTIDE SEQUENCE [LARGE SCALE GENOMIC DNA]</scope>
    <source>
        <strain evidence="2 3">Zb18110</strain>
    </source>
</reference>
<evidence type="ECO:0000313" key="2">
    <source>
        <dbReference type="EMBL" id="KJX93079.1"/>
    </source>
</evidence>
<proteinExistence type="predicted"/>
<feature type="region of interest" description="Disordered" evidence="1">
    <location>
        <begin position="1"/>
        <end position="66"/>
    </location>
</feature>
<feature type="compositionally biased region" description="Polar residues" evidence="1">
    <location>
        <begin position="1"/>
        <end position="10"/>
    </location>
</feature>
<dbReference type="AlphaFoldDB" id="A0A0F4G6Y6"/>
<organism evidence="2 3">
    <name type="scientific">Zymoseptoria brevis</name>
    <dbReference type="NCBI Taxonomy" id="1047168"/>
    <lineage>
        <taxon>Eukaryota</taxon>
        <taxon>Fungi</taxon>
        <taxon>Dikarya</taxon>
        <taxon>Ascomycota</taxon>
        <taxon>Pezizomycotina</taxon>
        <taxon>Dothideomycetes</taxon>
        <taxon>Dothideomycetidae</taxon>
        <taxon>Mycosphaerellales</taxon>
        <taxon>Mycosphaerellaceae</taxon>
        <taxon>Zymoseptoria</taxon>
    </lineage>
</organism>
<keyword evidence="3" id="KW-1185">Reference proteome</keyword>
<feature type="compositionally biased region" description="Basic and acidic residues" evidence="1">
    <location>
        <begin position="11"/>
        <end position="20"/>
    </location>
</feature>
<evidence type="ECO:0000313" key="3">
    <source>
        <dbReference type="Proteomes" id="UP000033647"/>
    </source>
</evidence>
<dbReference type="Proteomes" id="UP000033647">
    <property type="component" value="Unassembled WGS sequence"/>
</dbReference>
<evidence type="ECO:0000256" key="1">
    <source>
        <dbReference type="SAM" id="MobiDB-lite"/>
    </source>
</evidence>
<accession>A0A0F4G6Y6</accession>